<name>A0AAE1S5F0_9SOLA</name>
<feature type="compositionally biased region" description="Basic and acidic residues" evidence="1">
    <location>
        <begin position="11"/>
        <end position="21"/>
    </location>
</feature>
<evidence type="ECO:0000313" key="2">
    <source>
        <dbReference type="EMBL" id="KAK4363214.1"/>
    </source>
</evidence>
<dbReference type="EMBL" id="JAVYJV010000009">
    <property type="protein sequence ID" value="KAK4363214.1"/>
    <property type="molecule type" value="Genomic_DNA"/>
</dbReference>
<sequence>MIDLSSSSKHQFSDNHYEPNKVRTAVIWKQDYCEKCLKVGHKCGNVPRGNQQSQANRTRSQHPQTETQARPTDRRQGAKKITQTWQTIHRPIGGQTAQATTQPLPPRTDNDLLQP</sequence>
<feature type="region of interest" description="Disordered" evidence="1">
    <location>
        <begin position="43"/>
        <end position="115"/>
    </location>
</feature>
<feature type="region of interest" description="Disordered" evidence="1">
    <location>
        <begin position="1"/>
        <end position="21"/>
    </location>
</feature>
<keyword evidence="3" id="KW-1185">Reference proteome</keyword>
<protein>
    <submittedName>
        <fullName evidence="2">Uncharacterized protein</fullName>
    </submittedName>
</protein>
<dbReference type="AlphaFoldDB" id="A0AAE1S5F0"/>
<gene>
    <name evidence="2" type="ORF">RND71_018455</name>
</gene>
<evidence type="ECO:0000256" key="1">
    <source>
        <dbReference type="SAM" id="MobiDB-lite"/>
    </source>
</evidence>
<comment type="caution">
    <text evidence="2">The sequence shown here is derived from an EMBL/GenBank/DDBJ whole genome shotgun (WGS) entry which is preliminary data.</text>
</comment>
<feature type="compositionally biased region" description="Polar residues" evidence="1">
    <location>
        <begin position="48"/>
        <end position="70"/>
    </location>
</feature>
<evidence type="ECO:0000313" key="3">
    <source>
        <dbReference type="Proteomes" id="UP001291623"/>
    </source>
</evidence>
<feature type="compositionally biased region" description="Polar residues" evidence="1">
    <location>
        <begin position="1"/>
        <end position="10"/>
    </location>
</feature>
<reference evidence="2" key="1">
    <citation type="submission" date="2023-12" db="EMBL/GenBank/DDBJ databases">
        <title>Genome assembly of Anisodus tanguticus.</title>
        <authorList>
            <person name="Wang Y.-J."/>
        </authorList>
    </citation>
    <scope>NUCLEOTIDE SEQUENCE</scope>
    <source>
        <strain evidence="2">KB-2021</strain>
        <tissue evidence="2">Leaf</tissue>
    </source>
</reference>
<proteinExistence type="predicted"/>
<organism evidence="2 3">
    <name type="scientific">Anisodus tanguticus</name>
    <dbReference type="NCBI Taxonomy" id="243964"/>
    <lineage>
        <taxon>Eukaryota</taxon>
        <taxon>Viridiplantae</taxon>
        <taxon>Streptophyta</taxon>
        <taxon>Embryophyta</taxon>
        <taxon>Tracheophyta</taxon>
        <taxon>Spermatophyta</taxon>
        <taxon>Magnoliopsida</taxon>
        <taxon>eudicotyledons</taxon>
        <taxon>Gunneridae</taxon>
        <taxon>Pentapetalae</taxon>
        <taxon>asterids</taxon>
        <taxon>lamiids</taxon>
        <taxon>Solanales</taxon>
        <taxon>Solanaceae</taxon>
        <taxon>Solanoideae</taxon>
        <taxon>Hyoscyameae</taxon>
        <taxon>Anisodus</taxon>
    </lineage>
</organism>
<dbReference type="Proteomes" id="UP001291623">
    <property type="component" value="Unassembled WGS sequence"/>
</dbReference>
<accession>A0AAE1S5F0</accession>